<dbReference type="EMBL" id="JAKZBV010000001">
    <property type="protein sequence ID" value="MCH6471623.1"/>
    <property type="molecule type" value="Genomic_DNA"/>
</dbReference>
<proteinExistence type="inferred from homology"/>
<organism evidence="5 6">
    <name type="scientific">Sinomonas terrae</name>
    <dbReference type="NCBI Taxonomy" id="2908838"/>
    <lineage>
        <taxon>Bacteria</taxon>
        <taxon>Bacillati</taxon>
        <taxon>Actinomycetota</taxon>
        <taxon>Actinomycetes</taxon>
        <taxon>Micrococcales</taxon>
        <taxon>Micrococcaceae</taxon>
        <taxon>Sinomonas</taxon>
    </lineage>
</organism>
<dbReference type="InterPro" id="IPR015421">
    <property type="entry name" value="PyrdxlP-dep_Trfase_major"/>
</dbReference>
<comment type="cofactor">
    <cofactor evidence="1 4">
        <name>pyridoxal 5'-phosphate</name>
        <dbReference type="ChEBI" id="CHEBI:597326"/>
    </cofactor>
</comment>
<evidence type="ECO:0000313" key="6">
    <source>
        <dbReference type="Proteomes" id="UP001202922"/>
    </source>
</evidence>
<evidence type="ECO:0000256" key="2">
    <source>
        <dbReference type="ARBA" id="ARBA00009077"/>
    </source>
</evidence>
<dbReference type="Proteomes" id="UP001202922">
    <property type="component" value="Unassembled WGS sequence"/>
</dbReference>
<reference evidence="5 6" key="1">
    <citation type="submission" date="2022-03" db="EMBL/GenBank/DDBJ databases">
        <title>Sinomonas sp. isolated from a soil.</title>
        <authorList>
            <person name="Han J."/>
            <person name="Kim D.-U."/>
        </authorList>
    </citation>
    <scope>NUCLEOTIDE SEQUENCE [LARGE SCALE GENOMIC DNA]</scope>
    <source>
        <strain evidence="5 6">5-5</strain>
    </source>
</reference>
<dbReference type="PANTHER" id="PTHR11808:SF15">
    <property type="entry name" value="CYSTATHIONINE GAMMA-LYASE"/>
    <property type="match status" value="1"/>
</dbReference>
<protein>
    <submittedName>
        <fullName evidence="5">PLP-dependent aspartate aminotransferase family protein</fullName>
    </submittedName>
</protein>
<comment type="similarity">
    <text evidence="2 4">Belongs to the trans-sulfuration enzymes family.</text>
</comment>
<accession>A0ABS9U4L2</accession>
<evidence type="ECO:0000256" key="4">
    <source>
        <dbReference type="RuleBase" id="RU362118"/>
    </source>
</evidence>
<evidence type="ECO:0000256" key="3">
    <source>
        <dbReference type="ARBA" id="ARBA00022898"/>
    </source>
</evidence>
<dbReference type="InterPro" id="IPR054542">
    <property type="entry name" value="Cys_met_metab_PP"/>
</dbReference>
<dbReference type="PIRSF" id="PIRSF001434">
    <property type="entry name" value="CGS"/>
    <property type="match status" value="1"/>
</dbReference>
<dbReference type="RefSeq" id="WP_241055533.1">
    <property type="nucleotide sequence ID" value="NZ_JAKZBV010000001.1"/>
</dbReference>
<gene>
    <name evidence="5" type="ORF">L0M17_16850</name>
</gene>
<keyword evidence="5" id="KW-0032">Aminotransferase</keyword>
<dbReference type="GO" id="GO:0008483">
    <property type="term" value="F:transaminase activity"/>
    <property type="evidence" value="ECO:0007669"/>
    <property type="project" value="UniProtKB-KW"/>
</dbReference>
<dbReference type="InterPro" id="IPR015424">
    <property type="entry name" value="PyrdxlP-dep_Trfase"/>
</dbReference>
<dbReference type="InterPro" id="IPR015422">
    <property type="entry name" value="PyrdxlP-dep_Trfase_small"/>
</dbReference>
<keyword evidence="3 4" id="KW-0663">Pyridoxal phosphate</keyword>
<dbReference type="Gene3D" id="3.90.1150.10">
    <property type="entry name" value="Aspartate Aminotransferase, domain 1"/>
    <property type="match status" value="1"/>
</dbReference>
<keyword evidence="6" id="KW-1185">Reference proteome</keyword>
<sequence>MTDVPETDSALPEYTFPHLDAAELSALSPETLAVAAGRPERGHDTPVNPSVVFSSTFVGLGSVGDGARGYARFSNPTWEPFEEAVARLEGAEIPALLFSSGMAAVAAALSLVPVGGVLVAPAHAYSGTLGLAQAKGVRGELGLRSVDIADTDATVAALDGADVLWVESPTNPMMEVADLPALTAAAHAAGAVVVVDNTFSTPLGQQPLAVGADVVVHSATKYLAGHSDVLLGLAVTADDELRARLLGHRTLHGAIAGPMEAWLGLRGLRTLALRVERSQATAAELARRLEGHPAVRRTRYPGLVSDPGHERAAAQFDGFGSIISIELDGAAEADALVAGLALWLPATSLGGVESTIERRRRHIAEPTTVPEGLVRLSVGIENVDDLWADLAQGLDSLV</sequence>
<dbReference type="InterPro" id="IPR000277">
    <property type="entry name" value="Cys/Met-Metab_PyrdxlP-dep_enz"/>
</dbReference>
<dbReference type="PROSITE" id="PS00868">
    <property type="entry name" value="CYS_MET_METAB_PP"/>
    <property type="match status" value="1"/>
</dbReference>
<dbReference type="PANTHER" id="PTHR11808">
    <property type="entry name" value="TRANS-SULFURATION ENZYME FAMILY MEMBER"/>
    <property type="match status" value="1"/>
</dbReference>
<dbReference type="SUPFAM" id="SSF53383">
    <property type="entry name" value="PLP-dependent transferases"/>
    <property type="match status" value="1"/>
</dbReference>
<evidence type="ECO:0000313" key="5">
    <source>
        <dbReference type="EMBL" id="MCH6471623.1"/>
    </source>
</evidence>
<name>A0ABS9U4L2_9MICC</name>
<keyword evidence="5" id="KW-0808">Transferase</keyword>
<dbReference type="Pfam" id="PF01053">
    <property type="entry name" value="Cys_Met_Meta_PP"/>
    <property type="match status" value="1"/>
</dbReference>
<comment type="caution">
    <text evidence="5">The sequence shown here is derived from an EMBL/GenBank/DDBJ whole genome shotgun (WGS) entry which is preliminary data.</text>
</comment>
<evidence type="ECO:0000256" key="1">
    <source>
        <dbReference type="ARBA" id="ARBA00001933"/>
    </source>
</evidence>
<dbReference type="Gene3D" id="3.40.640.10">
    <property type="entry name" value="Type I PLP-dependent aspartate aminotransferase-like (Major domain)"/>
    <property type="match status" value="1"/>
</dbReference>